<comment type="caution">
    <text evidence="1">The sequence shown here is derived from an EMBL/GenBank/DDBJ whole genome shotgun (WGS) entry which is preliminary data.</text>
</comment>
<reference evidence="1 2" key="1">
    <citation type="journal article" date="2021" name="Hortic Res">
        <title>High-quality reference genome and annotation aids understanding of berry development for evergreen blueberry (Vaccinium darrowii).</title>
        <authorList>
            <person name="Yu J."/>
            <person name="Hulse-Kemp A.M."/>
            <person name="Babiker E."/>
            <person name="Staton M."/>
        </authorList>
    </citation>
    <scope>NUCLEOTIDE SEQUENCE [LARGE SCALE GENOMIC DNA]</scope>
    <source>
        <strain evidence="2">cv. NJ 8807/NJ 8810</strain>
        <tissue evidence="1">Young leaf</tissue>
    </source>
</reference>
<evidence type="ECO:0000313" key="1">
    <source>
        <dbReference type="EMBL" id="KAH7834135.1"/>
    </source>
</evidence>
<protein>
    <submittedName>
        <fullName evidence="1">Uncharacterized protein</fullName>
    </submittedName>
</protein>
<dbReference type="EMBL" id="CM037152">
    <property type="protein sequence ID" value="KAH7834135.1"/>
    <property type="molecule type" value="Genomic_DNA"/>
</dbReference>
<accession>A0ACB7X0V3</accession>
<name>A0ACB7X0V3_9ERIC</name>
<organism evidence="1 2">
    <name type="scientific">Vaccinium darrowii</name>
    <dbReference type="NCBI Taxonomy" id="229202"/>
    <lineage>
        <taxon>Eukaryota</taxon>
        <taxon>Viridiplantae</taxon>
        <taxon>Streptophyta</taxon>
        <taxon>Embryophyta</taxon>
        <taxon>Tracheophyta</taxon>
        <taxon>Spermatophyta</taxon>
        <taxon>Magnoliopsida</taxon>
        <taxon>eudicotyledons</taxon>
        <taxon>Gunneridae</taxon>
        <taxon>Pentapetalae</taxon>
        <taxon>asterids</taxon>
        <taxon>Ericales</taxon>
        <taxon>Ericaceae</taxon>
        <taxon>Vaccinioideae</taxon>
        <taxon>Vaccinieae</taxon>
        <taxon>Vaccinium</taxon>
    </lineage>
</organism>
<dbReference type="Proteomes" id="UP000828048">
    <property type="component" value="Chromosome 2"/>
</dbReference>
<sequence>MILGGTWKIEKSKATLKARWFCVNECDANLRVHFIASFYWIASCIALRRGLGISARSSLKGTRSISGASPALASPFSSFVGMNVTTVSFRKTKYMIAMTYMAIAGITSIPMKMVATFGKLL</sequence>
<gene>
    <name evidence="1" type="ORF">Vadar_013016</name>
</gene>
<keyword evidence="2" id="KW-1185">Reference proteome</keyword>
<proteinExistence type="predicted"/>
<evidence type="ECO:0000313" key="2">
    <source>
        <dbReference type="Proteomes" id="UP000828048"/>
    </source>
</evidence>